<feature type="domain" description="Rhodanese" evidence="1">
    <location>
        <begin position="11"/>
        <end position="98"/>
    </location>
</feature>
<dbReference type="Pfam" id="PF00581">
    <property type="entry name" value="Rhodanese"/>
    <property type="match status" value="1"/>
</dbReference>
<dbReference type="AlphaFoldDB" id="A0A852X9P2"/>
<evidence type="ECO:0000313" key="3">
    <source>
        <dbReference type="Proteomes" id="UP000549066"/>
    </source>
</evidence>
<dbReference type="EMBL" id="JACCFI010000001">
    <property type="protein sequence ID" value="NYG22631.1"/>
    <property type="molecule type" value="Genomic_DNA"/>
</dbReference>
<dbReference type="SMART" id="SM00450">
    <property type="entry name" value="RHOD"/>
    <property type="match status" value="1"/>
</dbReference>
<dbReference type="InterPro" id="IPR001763">
    <property type="entry name" value="Rhodanese-like_dom"/>
</dbReference>
<proteinExistence type="predicted"/>
<reference evidence="2 3" key="1">
    <citation type="submission" date="2020-07" db="EMBL/GenBank/DDBJ databases">
        <title>Sequencing the genomes of 1000 actinobacteria strains.</title>
        <authorList>
            <person name="Klenk H.-P."/>
        </authorList>
    </citation>
    <scope>NUCLEOTIDE SEQUENCE [LARGE SCALE GENOMIC DNA]</scope>
    <source>
        <strain evidence="2 3">DSM 8598</strain>
    </source>
</reference>
<protein>
    <submittedName>
        <fullName evidence="2">Rhodanese-related sulfurtransferase</fullName>
    </submittedName>
</protein>
<dbReference type="InterPro" id="IPR050229">
    <property type="entry name" value="GlpE_sulfurtransferase"/>
</dbReference>
<comment type="caution">
    <text evidence="2">The sequence shown here is derived from an EMBL/GenBank/DDBJ whole genome shotgun (WGS) entry which is preliminary data.</text>
</comment>
<accession>A0A852X9P2</accession>
<organism evidence="2 3">
    <name type="scientific">Agromyces hippuratus</name>
    <dbReference type="NCBI Taxonomy" id="286438"/>
    <lineage>
        <taxon>Bacteria</taxon>
        <taxon>Bacillati</taxon>
        <taxon>Actinomycetota</taxon>
        <taxon>Actinomycetes</taxon>
        <taxon>Micrococcales</taxon>
        <taxon>Microbacteriaceae</taxon>
        <taxon>Agromyces</taxon>
    </lineage>
</organism>
<keyword evidence="2" id="KW-0808">Transferase</keyword>
<evidence type="ECO:0000313" key="2">
    <source>
        <dbReference type="EMBL" id="NYG22631.1"/>
    </source>
</evidence>
<gene>
    <name evidence="2" type="ORF">BJY17_003378</name>
</gene>
<dbReference type="GO" id="GO:0016740">
    <property type="term" value="F:transferase activity"/>
    <property type="evidence" value="ECO:0007669"/>
    <property type="project" value="UniProtKB-KW"/>
</dbReference>
<dbReference type="PANTHER" id="PTHR43031">
    <property type="entry name" value="FAD-DEPENDENT OXIDOREDUCTASE"/>
    <property type="match status" value="1"/>
</dbReference>
<dbReference type="PANTHER" id="PTHR43031:SF1">
    <property type="entry name" value="PYRIDINE NUCLEOTIDE-DISULPHIDE OXIDOREDUCTASE"/>
    <property type="match status" value="1"/>
</dbReference>
<sequence length="102" mass="10615">MRSTTPNDVHAVADAVILDVREPGELAQARIEGTLDIPLGELVDRVAEVPSDTTVYVLCHAGGRSAQAAQYLESRGIDAVNIDGGIVAWHRAGLPVTLGGAS</sequence>
<evidence type="ECO:0000259" key="1">
    <source>
        <dbReference type="PROSITE" id="PS50206"/>
    </source>
</evidence>
<dbReference type="PROSITE" id="PS50206">
    <property type="entry name" value="RHODANESE_3"/>
    <property type="match status" value="1"/>
</dbReference>
<dbReference type="SUPFAM" id="SSF52821">
    <property type="entry name" value="Rhodanese/Cell cycle control phosphatase"/>
    <property type="match status" value="1"/>
</dbReference>
<dbReference type="InterPro" id="IPR036873">
    <property type="entry name" value="Rhodanese-like_dom_sf"/>
</dbReference>
<dbReference type="Gene3D" id="3.40.250.10">
    <property type="entry name" value="Rhodanese-like domain"/>
    <property type="match status" value="1"/>
</dbReference>
<keyword evidence="3" id="KW-1185">Reference proteome</keyword>
<name>A0A852X9P2_9MICO</name>
<dbReference type="Proteomes" id="UP000549066">
    <property type="component" value="Unassembled WGS sequence"/>
</dbReference>
<dbReference type="RefSeq" id="WP_179552413.1">
    <property type="nucleotide sequence ID" value="NZ_JACCFI010000001.1"/>
</dbReference>